<feature type="non-terminal residue" evidence="2">
    <location>
        <position position="151"/>
    </location>
</feature>
<reference evidence="2" key="1">
    <citation type="submission" date="2023-10" db="EMBL/GenBank/DDBJ databases">
        <title>Genome assembly of Pristionchus species.</title>
        <authorList>
            <person name="Yoshida K."/>
            <person name="Sommer R.J."/>
        </authorList>
    </citation>
    <scope>NUCLEOTIDE SEQUENCE</scope>
    <source>
        <strain evidence="2">RS0144</strain>
    </source>
</reference>
<sequence>AADPNVMRFLVENLEDLPWEGVKSDVKRIDGFPWRLNVLRNIHNEICTVIACRKSIDCEVWECIVEGEVKLINHTDNSRSVCKEFEAILDFHYMSQSVCVSIVNLDDVIGDENFVTDGCVIIEAKIVVKERNEERFRSKSLKPDFFSSTIF</sequence>
<dbReference type="InterPro" id="IPR002083">
    <property type="entry name" value="MATH/TRAF_dom"/>
</dbReference>
<feature type="domain" description="MATH" evidence="1">
    <location>
        <begin position="24"/>
        <end position="127"/>
    </location>
</feature>
<feature type="non-terminal residue" evidence="2">
    <location>
        <position position="1"/>
    </location>
</feature>
<comment type="caution">
    <text evidence="2">The sequence shown here is derived from an EMBL/GenBank/DDBJ whole genome shotgun (WGS) entry which is preliminary data.</text>
</comment>
<dbReference type="Gene3D" id="2.60.210.10">
    <property type="entry name" value="Apoptosis, Tumor Necrosis Factor Receptor Associated Protein 2, Chain A"/>
    <property type="match status" value="1"/>
</dbReference>
<protein>
    <recommendedName>
        <fullName evidence="1">MATH domain-containing protein</fullName>
    </recommendedName>
</protein>
<name>A0AAV5U4V9_9BILA</name>
<evidence type="ECO:0000313" key="3">
    <source>
        <dbReference type="Proteomes" id="UP001432027"/>
    </source>
</evidence>
<keyword evidence="3" id="KW-1185">Reference proteome</keyword>
<gene>
    <name evidence="2" type="ORF">PENTCL1PPCAC_23596</name>
</gene>
<organism evidence="2 3">
    <name type="scientific">Pristionchus entomophagus</name>
    <dbReference type="NCBI Taxonomy" id="358040"/>
    <lineage>
        <taxon>Eukaryota</taxon>
        <taxon>Metazoa</taxon>
        <taxon>Ecdysozoa</taxon>
        <taxon>Nematoda</taxon>
        <taxon>Chromadorea</taxon>
        <taxon>Rhabditida</taxon>
        <taxon>Rhabditina</taxon>
        <taxon>Diplogasteromorpha</taxon>
        <taxon>Diplogasteroidea</taxon>
        <taxon>Neodiplogasteridae</taxon>
        <taxon>Pristionchus</taxon>
    </lineage>
</organism>
<evidence type="ECO:0000313" key="2">
    <source>
        <dbReference type="EMBL" id="GMT01422.1"/>
    </source>
</evidence>
<accession>A0AAV5U4V9</accession>
<evidence type="ECO:0000259" key="1">
    <source>
        <dbReference type="Pfam" id="PF00917"/>
    </source>
</evidence>
<dbReference type="Pfam" id="PF00917">
    <property type="entry name" value="MATH"/>
    <property type="match status" value="1"/>
</dbReference>
<dbReference type="CDD" id="cd00121">
    <property type="entry name" value="MATH"/>
    <property type="match status" value="1"/>
</dbReference>
<dbReference type="Proteomes" id="UP001432027">
    <property type="component" value="Unassembled WGS sequence"/>
</dbReference>
<dbReference type="SUPFAM" id="SSF49599">
    <property type="entry name" value="TRAF domain-like"/>
    <property type="match status" value="1"/>
</dbReference>
<dbReference type="EMBL" id="BTSX01000005">
    <property type="protein sequence ID" value="GMT01422.1"/>
    <property type="molecule type" value="Genomic_DNA"/>
</dbReference>
<proteinExistence type="predicted"/>
<dbReference type="AlphaFoldDB" id="A0AAV5U4V9"/>
<dbReference type="InterPro" id="IPR008974">
    <property type="entry name" value="TRAF-like"/>
</dbReference>